<reference evidence="3 4" key="1">
    <citation type="submission" date="2017-07" db="EMBL/GenBank/DDBJ databases">
        <title>Draft sequence of Rhodococcus enclensis 23b-28.</title>
        <authorList>
            <person name="Besaury L."/>
            <person name="Sancelme M."/>
            <person name="Amato P."/>
            <person name="Lallement A."/>
            <person name="Delort A.-M."/>
        </authorList>
    </citation>
    <scope>NUCLEOTIDE SEQUENCE [LARGE SCALE GENOMIC DNA]</scope>
    <source>
        <strain evidence="3 4">23b-28</strain>
    </source>
</reference>
<dbReference type="EMBL" id="NOVD01000003">
    <property type="protein sequence ID" value="PCK28246.1"/>
    <property type="molecule type" value="Genomic_DNA"/>
</dbReference>
<keyword evidence="3" id="KW-0418">Kinase</keyword>
<dbReference type="Gene3D" id="2.60.200.40">
    <property type="match status" value="1"/>
</dbReference>
<name>A0A2A5JFT6_RHOSG</name>
<accession>A0A2A5JFT6</accession>
<dbReference type="RefSeq" id="WP_099697205.1">
    <property type="nucleotide sequence ID" value="NZ_CP151090.1"/>
</dbReference>
<feature type="transmembrane region" description="Helical" evidence="1">
    <location>
        <begin position="43"/>
        <end position="62"/>
    </location>
</feature>
<comment type="caution">
    <text evidence="3">The sequence shown here is derived from an EMBL/GenBank/DDBJ whole genome shotgun (WGS) entry which is preliminary data.</text>
</comment>
<dbReference type="InterPro" id="IPR016064">
    <property type="entry name" value="NAD/diacylglycerol_kinase_sf"/>
</dbReference>
<evidence type="ECO:0000259" key="2">
    <source>
        <dbReference type="PROSITE" id="PS50146"/>
    </source>
</evidence>
<keyword evidence="1" id="KW-0472">Membrane</keyword>
<organism evidence="3 4">
    <name type="scientific">Rhodococcus qingshengii</name>
    <dbReference type="NCBI Taxonomy" id="334542"/>
    <lineage>
        <taxon>Bacteria</taxon>
        <taxon>Bacillati</taxon>
        <taxon>Actinomycetota</taxon>
        <taxon>Actinomycetes</taxon>
        <taxon>Mycobacteriales</taxon>
        <taxon>Nocardiaceae</taxon>
        <taxon>Rhodococcus</taxon>
        <taxon>Rhodococcus erythropolis group</taxon>
    </lineage>
</organism>
<dbReference type="Proteomes" id="UP000230886">
    <property type="component" value="Unassembled WGS sequence"/>
</dbReference>
<feature type="domain" description="DAGKc" evidence="2">
    <location>
        <begin position="129"/>
        <end position="258"/>
    </location>
</feature>
<sequence>MTTSAHTDRPSSKQSWLARAAFAALVLAVAVLLIFAGLKTLTMLILGIGGVVVCVVAVYWFLTTRGFLRWLSLAVAVLTPIVVLTFLVRERLLWVVLLAIGLFVVAGICARTALAGEEKELPVVERPAPPPVKPFFVMNPNSGGGKVEKFDLKRKAEELGATVALLEGPEKIDVTALARQAVADGADLLGVAGGDGTQALVAAVAAEHDLPFLVVSAGTRNHFAADLGLDLEDPSRCLDALVDGVEVTVDLGNVGGRTFVNNASFGAYAEVVQSPEYRDAKTSTFLQMLPDLLAGRAGAVLTARSPSVSAVGPQAVLVSNGPYEMNDLAGLGHRPRLDRGTLGIVAISVSSARQAIGLLHRAHQHGLAQGTGFEVIVDADTDEIPVGVDGEALVMPTPVRCTVSPQALRVRVPRDRPGIRRPRHAWDLVRLRELAKFRRSGA</sequence>
<dbReference type="GO" id="GO:0016301">
    <property type="term" value="F:kinase activity"/>
    <property type="evidence" value="ECO:0007669"/>
    <property type="project" value="UniProtKB-KW"/>
</dbReference>
<protein>
    <submittedName>
        <fullName evidence="3">Diacylglycerol kinase</fullName>
    </submittedName>
</protein>
<feature type="transmembrane region" description="Helical" evidence="1">
    <location>
        <begin position="68"/>
        <end position="87"/>
    </location>
</feature>
<dbReference type="SUPFAM" id="SSF111331">
    <property type="entry name" value="NAD kinase/diacylglycerol kinase-like"/>
    <property type="match status" value="1"/>
</dbReference>
<evidence type="ECO:0000313" key="4">
    <source>
        <dbReference type="Proteomes" id="UP000230886"/>
    </source>
</evidence>
<evidence type="ECO:0000313" key="3">
    <source>
        <dbReference type="EMBL" id="PCK28246.1"/>
    </source>
</evidence>
<dbReference type="PROSITE" id="PS50146">
    <property type="entry name" value="DAGK"/>
    <property type="match status" value="1"/>
</dbReference>
<gene>
    <name evidence="3" type="ORF">CHR55_07420</name>
</gene>
<dbReference type="AlphaFoldDB" id="A0A2A5JFT6"/>
<feature type="transmembrane region" description="Helical" evidence="1">
    <location>
        <begin position="92"/>
        <end position="114"/>
    </location>
</feature>
<keyword evidence="3" id="KW-0808">Transferase</keyword>
<dbReference type="InterPro" id="IPR001206">
    <property type="entry name" value="Diacylglycerol_kinase_cat_dom"/>
</dbReference>
<feature type="transmembrane region" description="Helical" evidence="1">
    <location>
        <begin position="16"/>
        <end position="36"/>
    </location>
</feature>
<keyword evidence="1" id="KW-0812">Transmembrane</keyword>
<evidence type="ECO:0000256" key="1">
    <source>
        <dbReference type="SAM" id="Phobius"/>
    </source>
</evidence>
<dbReference type="Pfam" id="PF00781">
    <property type="entry name" value="DAGK_cat"/>
    <property type="match status" value="1"/>
</dbReference>
<dbReference type="InterPro" id="IPR017438">
    <property type="entry name" value="ATP-NAD_kinase_N"/>
</dbReference>
<proteinExistence type="predicted"/>
<keyword evidence="1" id="KW-1133">Transmembrane helix</keyword>
<dbReference type="Gene3D" id="3.40.50.10330">
    <property type="entry name" value="Probable inorganic polyphosphate/atp-NAD kinase, domain 1"/>
    <property type="match status" value="1"/>
</dbReference>